<gene>
    <name evidence="14" type="ORF">GCM10010124_28630</name>
</gene>
<dbReference type="GO" id="GO:0005886">
    <property type="term" value="C:plasma membrane"/>
    <property type="evidence" value="ECO:0007669"/>
    <property type="project" value="UniProtKB-SubCell"/>
</dbReference>
<feature type="domain" description="Anti-sigma-K factor RskA N-terminal" evidence="13">
    <location>
        <begin position="5"/>
        <end position="46"/>
    </location>
</feature>
<evidence type="ECO:0000256" key="7">
    <source>
        <dbReference type="ARBA" id="ARBA00023136"/>
    </source>
</evidence>
<dbReference type="AlphaFoldDB" id="A0A8J3FJP3"/>
<sequence>MTDIHTLAGAYALDALDELERAAFDRHLRECAACATEVAELREAAARLADPTWSVPPPALRDRVLADIGRTRQVGPELPRPARRGAAPRWRRFAAAAAVVGLATAGGAAGAFAWQQRELRQERAVLAATRAEAARMQAVMTAPDARVHGGDLAGGGRITVVVSARENLGVVVLAAPPAEAGKVYQYWMLDGARPVSAAVLASGEHHSTRVLAGVQGMESFGVTVEPAGGSPTPSLPVRAGIPLV</sequence>
<dbReference type="InterPro" id="IPR051474">
    <property type="entry name" value="Anti-sigma-K/W_factor"/>
</dbReference>
<evidence type="ECO:0000256" key="1">
    <source>
        <dbReference type="ARBA" id="ARBA00004167"/>
    </source>
</evidence>
<evidence type="ECO:0000256" key="6">
    <source>
        <dbReference type="ARBA" id="ARBA00023015"/>
    </source>
</evidence>
<comment type="subcellular location">
    <subcellularLocation>
        <location evidence="2">Cell membrane</location>
    </subcellularLocation>
    <subcellularLocation>
        <location evidence="1">Membrane</location>
        <topology evidence="1">Single-pass membrane protein</topology>
    </subcellularLocation>
</comment>
<evidence type="ECO:0000256" key="9">
    <source>
        <dbReference type="ARBA" id="ARBA00029829"/>
    </source>
</evidence>
<evidence type="ECO:0000259" key="13">
    <source>
        <dbReference type="Pfam" id="PF22618"/>
    </source>
</evidence>
<keyword evidence="4 11" id="KW-0812">Transmembrane</keyword>
<comment type="caution">
    <text evidence="14">The sequence shown here is derived from an EMBL/GenBank/DDBJ whole genome shotgun (WGS) entry which is preliminary data.</text>
</comment>
<reference evidence="14" key="2">
    <citation type="submission" date="2020-09" db="EMBL/GenBank/DDBJ databases">
        <authorList>
            <person name="Sun Q."/>
            <person name="Ohkuma M."/>
        </authorList>
    </citation>
    <scope>NUCLEOTIDE SEQUENCE</scope>
    <source>
        <strain evidence="14">JCM 3091</strain>
    </source>
</reference>
<dbReference type="Pfam" id="PF22618">
    <property type="entry name" value="RskA_N"/>
    <property type="match status" value="1"/>
</dbReference>
<organism evidence="14 15">
    <name type="scientific">Pilimelia terevasa</name>
    <dbReference type="NCBI Taxonomy" id="53372"/>
    <lineage>
        <taxon>Bacteria</taxon>
        <taxon>Bacillati</taxon>
        <taxon>Actinomycetota</taxon>
        <taxon>Actinomycetes</taxon>
        <taxon>Micromonosporales</taxon>
        <taxon>Micromonosporaceae</taxon>
        <taxon>Pilimelia</taxon>
    </lineage>
</organism>
<keyword evidence="3" id="KW-1003">Cell membrane</keyword>
<keyword evidence="15" id="KW-1185">Reference proteome</keyword>
<dbReference type="InterPro" id="IPR053877">
    <property type="entry name" value="RskA_N"/>
</dbReference>
<dbReference type="GO" id="GO:0016989">
    <property type="term" value="F:sigma factor antagonist activity"/>
    <property type="evidence" value="ECO:0007669"/>
    <property type="project" value="TreeGrafter"/>
</dbReference>
<dbReference type="RefSeq" id="WP_189114815.1">
    <property type="nucleotide sequence ID" value="NZ_BMQC01000009.1"/>
</dbReference>
<protein>
    <recommendedName>
        <fullName evidence="10">Regulator of SigK</fullName>
    </recommendedName>
    <alternativeName>
        <fullName evidence="9">Sigma-K anti-sigma factor RskA</fullName>
    </alternativeName>
</protein>
<dbReference type="Gene3D" id="1.10.10.1320">
    <property type="entry name" value="Anti-sigma factor, zinc-finger domain"/>
    <property type="match status" value="1"/>
</dbReference>
<feature type="transmembrane region" description="Helical" evidence="11">
    <location>
        <begin position="93"/>
        <end position="114"/>
    </location>
</feature>
<evidence type="ECO:0000256" key="8">
    <source>
        <dbReference type="ARBA" id="ARBA00023163"/>
    </source>
</evidence>
<dbReference type="InterPro" id="IPR041916">
    <property type="entry name" value="Anti_sigma_zinc_sf"/>
</dbReference>
<reference evidence="14" key="1">
    <citation type="journal article" date="2014" name="Int. J. Syst. Evol. Microbiol.">
        <title>Complete genome sequence of Corynebacterium casei LMG S-19264T (=DSM 44701T), isolated from a smear-ripened cheese.</title>
        <authorList>
            <consortium name="US DOE Joint Genome Institute (JGI-PGF)"/>
            <person name="Walter F."/>
            <person name="Albersmeier A."/>
            <person name="Kalinowski J."/>
            <person name="Ruckert C."/>
        </authorList>
    </citation>
    <scope>NUCLEOTIDE SEQUENCE</scope>
    <source>
        <strain evidence="14">JCM 3091</strain>
    </source>
</reference>
<keyword evidence="5 11" id="KW-1133">Transmembrane helix</keyword>
<dbReference type="EMBL" id="BMQC01000009">
    <property type="protein sequence ID" value="GGK34294.1"/>
    <property type="molecule type" value="Genomic_DNA"/>
</dbReference>
<name>A0A8J3FJP3_9ACTN</name>
<dbReference type="GO" id="GO:0006417">
    <property type="term" value="P:regulation of translation"/>
    <property type="evidence" value="ECO:0007669"/>
    <property type="project" value="TreeGrafter"/>
</dbReference>
<evidence type="ECO:0000256" key="4">
    <source>
        <dbReference type="ARBA" id="ARBA00022692"/>
    </source>
</evidence>
<feature type="domain" description="Anti-sigma K factor RskA C-terminal" evidence="12">
    <location>
        <begin position="94"/>
        <end position="237"/>
    </location>
</feature>
<evidence type="ECO:0000313" key="14">
    <source>
        <dbReference type="EMBL" id="GGK34294.1"/>
    </source>
</evidence>
<evidence type="ECO:0000256" key="2">
    <source>
        <dbReference type="ARBA" id="ARBA00004236"/>
    </source>
</evidence>
<keyword evidence="8" id="KW-0804">Transcription</keyword>
<evidence type="ECO:0000313" key="15">
    <source>
        <dbReference type="Proteomes" id="UP000662200"/>
    </source>
</evidence>
<evidence type="ECO:0000256" key="3">
    <source>
        <dbReference type="ARBA" id="ARBA00022475"/>
    </source>
</evidence>
<proteinExistence type="predicted"/>
<evidence type="ECO:0000259" key="12">
    <source>
        <dbReference type="Pfam" id="PF10099"/>
    </source>
</evidence>
<evidence type="ECO:0000256" key="5">
    <source>
        <dbReference type="ARBA" id="ARBA00022989"/>
    </source>
</evidence>
<keyword evidence="6" id="KW-0805">Transcription regulation</keyword>
<dbReference type="PANTHER" id="PTHR37461:SF1">
    <property type="entry name" value="ANTI-SIGMA-K FACTOR RSKA"/>
    <property type="match status" value="1"/>
</dbReference>
<dbReference type="InterPro" id="IPR018764">
    <property type="entry name" value="RskA_C"/>
</dbReference>
<dbReference type="Proteomes" id="UP000662200">
    <property type="component" value="Unassembled WGS sequence"/>
</dbReference>
<evidence type="ECO:0000256" key="10">
    <source>
        <dbReference type="ARBA" id="ARBA00030803"/>
    </source>
</evidence>
<dbReference type="PANTHER" id="PTHR37461">
    <property type="entry name" value="ANTI-SIGMA-K FACTOR RSKA"/>
    <property type="match status" value="1"/>
</dbReference>
<dbReference type="Pfam" id="PF10099">
    <property type="entry name" value="RskA_C"/>
    <property type="match status" value="1"/>
</dbReference>
<accession>A0A8J3FJP3</accession>
<keyword evidence="7 11" id="KW-0472">Membrane</keyword>
<evidence type="ECO:0000256" key="11">
    <source>
        <dbReference type="SAM" id="Phobius"/>
    </source>
</evidence>